<evidence type="ECO:0000259" key="1">
    <source>
        <dbReference type="Pfam" id="PF01978"/>
    </source>
</evidence>
<organism evidence="2 3">
    <name type="scientific">Candidatus Doudnabacteria bacterium RIFCSPHIGHO2_01_FULL_46_14</name>
    <dbReference type="NCBI Taxonomy" id="1817824"/>
    <lineage>
        <taxon>Bacteria</taxon>
        <taxon>Candidatus Doudnaibacteriota</taxon>
    </lineage>
</organism>
<comment type="caution">
    <text evidence="2">The sequence shown here is derived from an EMBL/GenBank/DDBJ whole genome shotgun (WGS) entry which is preliminary data.</text>
</comment>
<dbReference type="EMBL" id="MFEK01000013">
    <property type="protein sequence ID" value="OGE78837.1"/>
    <property type="molecule type" value="Genomic_DNA"/>
</dbReference>
<dbReference type="SUPFAM" id="SSF46785">
    <property type="entry name" value="Winged helix' DNA-binding domain"/>
    <property type="match status" value="1"/>
</dbReference>
<sequence length="266" mass="29901">MIVENLLQFGLDEKEISVYLSLISLGPAPASAISKHSRVNRGTTYDILERLREEGLVSFYKQYQKDQKKQYFVAEPPQKLVNAIENKKRNLDTLKLHISKSLPELESLYEKSGARPVAKYYEGSSGLRIILQDVLSTLSSDLPQPLLMSRGERGGHGIMNPTYFVYSSADIKDYLYKAYPNFNKDRLKAKIANQVIAFGKGGELAGLDERKSMSEKDSTPTYMIIYSGKVAMISLTATAEPVGVIIEDHGLYETQKMIFAFVWAKL</sequence>
<reference evidence="2 3" key="1">
    <citation type="journal article" date="2016" name="Nat. Commun.">
        <title>Thousands of microbial genomes shed light on interconnected biogeochemical processes in an aquifer system.</title>
        <authorList>
            <person name="Anantharaman K."/>
            <person name="Brown C.T."/>
            <person name="Hug L.A."/>
            <person name="Sharon I."/>
            <person name="Castelle C.J."/>
            <person name="Probst A.J."/>
            <person name="Thomas B.C."/>
            <person name="Singh A."/>
            <person name="Wilkins M.J."/>
            <person name="Karaoz U."/>
            <person name="Brodie E.L."/>
            <person name="Williams K.H."/>
            <person name="Hubbard S.S."/>
            <person name="Banfield J.F."/>
        </authorList>
    </citation>
    <scope>NUCLEOTIDE SEQUENCE [LARGE SCALE GENOMIC DNA]</scope>
</reference>
<dbReference type="InterPro" id="IPR051797">
    <property type="entry name" value="TrmB-like"/>
</dbReference>
<protein>
    <recommendedName>
        <fullName evidence="1">Transcription regulator TrmB N-terminal domain-containing protein</fullName>
    </recommendedName>
</protein>
<dbReference type="InterPro" id="IPR036390">
    <property type="entry name" value="WH_DNA-bd_sf"/>
</dbReference>
<dbReference type="Gene3D" id="1.10.10.10">
    <property type="entry name" value="Winged helix-like DNA-binding domain superfamily/Winged helix DNA-binding domain"/>
    <property type="match status" value="1"/>
</dbReference>
<dbReference type="Proteomes" id="UP000176864">
    <property type="component" value="Unassembled WGS sequence"/>
</dbReference>
<dbReference type="AlphaFoldDB" id="A0A1F5NMA9"/>
<accession>A0A1F5NMA9</accession>
<dbReference type="PANTHER" id="PTHR34293:SF1">
    <property type="entry name" value="HTH-TYPE TRANSCRIPTIONAL REGULATOR TRMBL2"/>
    <property type="match status" value="1"/>
</dbReference>
<dbReference type="InterPro" id="IPR036388">
    <property type="entry name" value="WH-like_DNA-bd_sf"/>
</dbReference>
<evidence type="ECO:0000313" key="3">
    <source>
        <dbReference type="Proteomes" id="UP000176864"/>
    </source>
</evidence>
<dbReference type="InterPro" id="IPR002831">
    <property type="entry name" value="Tscrpt_reg_TrmB_N"/>
</dbReference>
<feature type="domain" description="Transcription regulator TrmB N-terminal" evidence="1">
    <location>
        <begin position="8"/>
        <end position="71"/>
    </location>
</feature>
<dbReference type="STRING" id="1817824.A2751_01430"/>
<name>A0A1F5NMA9_9BACT</name>
<proteinExistence type="predicted"/>
<evidence type="ECO:0000313" key="2">
    <source>
        <dbReference type="EMBL" id="OGE78837.1"/>
    </source>
</evidence>
<gene>
    <name evidence="2" type="ORF">A2751_01430</name>
</gene>
<dbReference type="PANTHER" id="PTHR34293">
    <property type="entry name" value="HTH-TYPE TRANSCRIPTIONAL REGULATOR TRMBL2"/>
    <property type="match status" value="1"/>
</dbReference>
<dbReference type="Pfam" id="PF01978">
    <property type="entry name" value="TrmB"/>
    <property type="match status" value="1"/>
</dbReference>